<comment type="caution">
    <text evidence="7">The sequence shown here is derived from an EMBL/GenBank/DDBJ whole genome shotgun (WGS) entry which is preliminary data.</text>
</comment>
<sequence>MPHATAPHPAAPVRPPQPPRSLARNFMALVLSRGVQTASGFFVLLAVARVLSVDDFGRYASVSALAGAVAALTYFGIQQVMIREMVCDRARAAGIVGRAVILRAGLAVVAGLGLAAAGTASGYGGVMYLALGLAFGLEICRSFSMLGCAVFQAHERMGYEPPLSVAAGLLSMAGVGLALWAGWGVAGVLGGLLAAGLVQALLTWRAAVRLTRPSFTLDAPALRAMFYASSVVGLGVFFQQNLFRAGALSLTWWAGLAAVAEFQAPHEFLLKLEILPQALMLAAFPALARLAPTDGDAAGRLYRLIFRHTLQAMALPALLLAFYAEPACVLLFSGKYAGAAAILRILALSLPLLALDMLVNNLLVAIGRQRYALYYSAVALLLAFGINAFVVPRYGALGAAWTALGSYGWLLLFSSRFAARHGFISLAARPLGRVAVAGGACLAVCYALHHLPFVGATLGALAYAAVIVALKGVTRLDLIEMRSLRQPRAPQEKDTRACP</sequence>
<feature type="transmembrane region" description="Helical" evidence="6">
    <location>
        <begin position="26"/>
        <end position="47"/>
    </location>
</feature>
<keyword evidence="3 6" id="KW-0812">Transmembrane</keyword>
<keyword evidence="8" id="KW-1185">Reference proteome</keyword>
<comment type="subcellular location">
    <subcellularLocation>
        <location evidence="1">Cell membrane</location>
        <topology evidence="1">Multi-pass membrane protein</topology>
    </subcellularLocation>
</comment>
<evidence type="ECO:0000313" key="7">
    <source>
        <dbReference type="EMBL" id="MYL81760.1"/>
    </source>
</evidence>
<dbReference type="AlphaFoldDB" id="A0A7C9ISV7"/>
<dbReference type="GO" id="GO:0005886">
    <property type="term" value="C:plasma membrane"/>
    <property type="evidence" value="ECO:0007669"/>
    <property type="project" value="UniProtKB-SubCell"/>
</dbReference>
<feature type="transmembrane region" description="Helical" evidence="6">
    <location>
        <begin position="336"/>
        <end position="359"/>
    </location>
</feature>
<evidence type="ECO:0000256" key="1">
    <source>
        <dbReference type="ARBA" id="ARBA00004651"/>
    </source>
</evidence>
<feature type="transmembrane region" description="Helical" evidence="6">
    <location>
        <begin position="98"/>
        <end position="120"/>
    </location>
</feature>
<dbReference type="InterPro" id="IPR002797">
    <property type="entry name" value="Polysacc_synth"/>
</dbReference>
<feature type="transmembrane region" description="Helical" evidence="6">
    <location>
        <begin position="189"/>
        <end position="208"/>
    </location>
</feature>
<dbReference type="RefSeq" id="WP_160957979.1">
    <property type="nucleotide sequence ID" value="NZ_WVUD01000001.1"/>
</dbReference>
<evidence type="ECO:0000256" key="4">
    <source>
        <dbReference type="ARBA" id="ARBA00022989"/>
    </source>
</evidence>
<evidence type="ECO:0000313" key="8">
    <source>
        <dbReference type="Proteomes" id="UP000482487"/>
    </source>
</evidence>
<protein>
    <submittedName>
        <fullName evidence="7">Oligosaccharide flippase family protein</fullName>
    </submittedName>
</protein>
<gene>
    <name evidence="7" type="ORF">GTA51_01215</name>
</gene>
<evidence type="ECO:0000256" key="3">
    <source>
        <dbReference type="ARBA" id="ARBA00022692"/>
    </source>
</evidence>
<evidence type="ECO:0000256" key="6">
    <source>
        <dbReference type="SAM" id="Phobius"/>
    </source>
</evidence>
<dbReference type="EMBL" id="WVUD01000001">
    <property type="protein sequence ID" value="MYL81760.1"/>
    <property type="molecule type" value="Genomic_DNA"/>
</dbReference>
<dbReference type="Pfam" id="PF01943">
    <property type="entry name" value="Polysacc_synt"/>
    <property type="match status" value="1"/>
</dbReference>
<evidence type="ECO:0000256" key="2">
    <source>
        <dbReference type="ARBA" id="ARBA00022475"/>
    </source>
</evidence>
<keyword evidence="5 6" id="KW-0472">Membrane</keyword>
<evidence type="ECO:0000256" key="5">
    <source>
        <dbReference type="ARBA" id="ARBA00023136"/>
    </source>
</evidence>
<feature type="transmembrane region" description="Helical" evidence="6">
    <location>
        <begin position="59"/>
        <end position="77"/>
    </location>
</feature>
<dbReference type="PANTHER" id="PTHR30250">
    <property type="entry name" value="PST FAMILY PREDICTED COLANIC ACID TRANSPORTER"/>
    <property type="match status" value="1"/>
</dbReference>
<feature type="transmembrane region" description="Helical" evidence="6">
    <location>
        <begin position="431"/>
        <end position="449"/>
    </location>
</feature>
<feature type="transmembrane region" description="Helical" evidence="6">
    <location>
        <begin position="455"/>
        <end position="473"/>
    </location>
</feature>
<reference evidence="7 8" key="1">
    <citation type="submission" date="2020-01" db="EMBL/GenBank/DDBJ databases">
        <title>Genome sequence of Desulfovibrio aerotolerans DSM 16695(T).</title>
        <authorList>
            <person name="Karnachuk O."/>
            <person name="Avakyan M."/>
            <person name="Mardanov A."/>
            <person name="Kadnikov V."/>
            <person name="Ravin N."/>
        </authorList>
    </citation>
    <scope>NUCLEOTIDE SEQUENCE [LARGE SCALE GENOMIC DNA]</scope>
    <source>
        <strain evidence="7 8">DSM 16695</strain>
    </source>
</reference>
<keyword evidence="4 6" id="KW-1133">Transmembrane helix</keyword>
<feature type="transmembrane region" description="Helical" evidence="6">
    <location>
        <begin position="371"/>
        <end position="390"/>
    </location>
</feature>
<organism evidence="7 8">
    <name type="scientific">Solidesulfovibrio aerotolerans</name>
    <dbReference type="NCBI Taxonomy" id="295255"/>
    <lineage>
        <taxon>Bacteria</taxon>
        <taxon>Pseudomonadati</taxon>
        <taxon>Thermodesulfobacteriota</taxon>
        <taxon>Desulfovibrionia</taxon>
        <taxon>Desulfovibrionales</taxon>
        <taxon>Desulfovibrionaceae</taxon>
        <taxon>Solidesulfovibrio</taxon>
    </lineage>
</organism>
<feature type="transmembrane region" description="Helical" evidence="6">
    <location>
        <begin position="304"/>
        <end position="324"/>
    </location>
</feature>
<dbReference type="Proteomes" id="UP000482487">
    <property type="component" value="Unassembled WGS sequence"/>
</dbReference>
<dbReference type="InterPro" id="IPR050833">
    <property type="entry name" value="Poly_Biosynth_Transport"/>
</dbReference>
<accession>A0A7C9ISV7</accession>
<keyword evidence="2" id="KW-1003">Cell membrane</keyword>
<dbReference type="PANTHER" id="PTHR30250:SF11">
    <property type="entry name" value="O-ANTIGEN TRANSPORTER-RELATED"/>
    <property type="match status" value="1"/>
</dbReference>
<name>A0A7C9ISV7_9BACT</name>
<proteinExistence type="predicted"/>
<dbReference type="OrthoDB" id="5445525at2"/>
<feature type="transmembrane region" description="Helical" evidence="6">
    <location>
        <begin position="396"/>
        <end position="419"/>
    </location>
</feature>